<dbReference type="Gene3D" id="3.40.50.1000">
    <property type="entry name" value="HAD superfamily/HAD-like"/>
    <property type="match status" value="1"/>
</dbReference>
<protein>
    <submittedName>
        <fullName evidence="17">Type cbb3 cytochrome oxidase biogenesis protein CcoI Copper-translocating P-type ATPase</fullName>
        <ecNumber evidence="17">3.6.3.4</ecNumber>
    </submittedName>
</protein>
<organism evidence="17">
    <name type="scientific">hydrothermal vent metagenome</name>
    <dbReference type="NCBI Taxonomy" id="652676"/>
    <lineage>
        <taxon>unclassified sequences</taxon>
        <taxon>metagenomes</taxon>
        <taxon>ecological metagenomes</taxon>
    </lineage>
</organism>
<dbReference type="GO" id="GO:0043682">
    <property type="term" value="F:P-type divalent copper transporter activity"/>
    <property type="evidence" value="ECO:0007669"/>
    <property type="project" value="TreeGrafter"/>
</dbReference>
<dbReference type="EC" id="3.6.3.4" evidence="17"/>
<keyword evidence="7" id="KW-0479">Metal-binding</keyword>
<dbReference type="PRINTS" id="PR00119">
    <property type="entry name" value="CATATPASE"/>
</dbReference>
<evidence type="ECO:0000256" key="6">
    <source>
        <dbReference type="ARBA" id="ARBA00022692"/>
    </source>
</evidence>
<keyword evidence="9" id="KW-0067">ATP-binding</keyword>
<dbReference type="PRINTS" id="PR00120">
    <property type="entry name" value="HATPASE"/>
</dbReference>
<keyword evidence="3" id="KW-0813">Transport</keyword>
<evidence type="ECO:0000256" key="7">
    <source>
        <dbReference type="ARBA" id="ARBA00022723"/>
    </source>
</evidence>
<dbReference type="GO" id="GO:0016887">
    <property type="term" value="F:ATP hydrolysis activity"/>
    <property type="evidence" value="ECO:0007669"/>
    <property type="project" value="InterPro"/>
</dbReference>
<keyword evidence="13" id="KW-0406">Ion transport</keyword>
<evidence type="ECO:0000259" key="16">
    <source>
        <dbReference type="Pfam" id="PF00122"/>
    </source>
</evidence>
<feature type="non-terminal residue" evidence="17">
    <location>
        <position position="1"/>
    </location>
</feature>
<dbReference type="Gene3D" id="3.40.1110.10">
    <property type="entry name" value="Calcium-transporting ATPase, cytoplasmic domain N"/>
    <property type="match status" value="1"/>
</dbReference>
<evidence type="ECO:0000256" key="15">
    <source>
        <dbReference type="SAM" id="Phobius"/>
    </source>
</evidence>
<dbReference type="InterPro" id="IPR023214">
    <property type="entry name" value="HAD_sf"/>
</dbReference>
<evidence type="ECO:0000256" key="3">
    <source>
        <dbReference type="ARBA" id="ARBA00022448"/>
    </source>
</evidence>
<feature type="transmembrane region" description="Helical" evidence="15">
    <location>
        <begin position="157"/>
        <end position="183"/>
    </location>
</feature>
<dbReference type="InterPro" id="IPR027256">
    <property type="entry name" value="P-typ_ATPase_IB"/>
</dbReference>
<dbReference type="NCBIfam" id="TIGR01525">
    <property type="entry name" value="ATPase-IB_hvy"/>
    <property type="match status" value="1"/>
</dbReference>
<keyword evidence="10" id="KW-0460">Magnesium</keyword>
<dbReference type="InterPro" id="IPR023299">
    <property type="entry name" value="ATPase_P-typ_cyto_dom_N"/>
</dbReference>
<evidence type="ECO:0000256" key="1">
    <source>
        <dbReference type="ARBA" id="ARBA00004651"/>
    </source>
</evidence>
<evidence type="ECO:0000256" key="10">
    <source>
        <dbReference type="ARBA" id="ARBA00022842"/>
    </source>
</evidence>
<dbReference type="NCBIfam" id="TIGR01494">
    <property type="entry name" value="ATPase_P-type"/>
    <property type="match status" value="2"/>
</dbReference>
<feature type="transmembrane region" description="Helical" evidence="15">
    <location>
        <begin position="466"/>
        <end position="487"/>
    </location>
</feature>
<dbReference type="SUPFAM" id="SSF81653">
    <property type="entry name" value="Calcium ATPase, transduction domain A"/>
    <property type="match status" value="1"/>
</dbReference>
<feature type="transmembrane region" description="Helical" evidence="15">
    <location>
        <begin position="444"/>
        <end position="460"/>
    </location>
</feature>
<dbReference type="AlphaFoldDB" id="A0A3B0SCY7"/>
<dbReference type="GO" id="GO:0055070">
    <property type="term" value="P:copper ion homeostasis"/>
    <property type="evidence" value="ECO:0007669"/>
    <property type="project" value="TreeGrafter"/>
</dbReference>
<evidence type="ECO:0000256" key="4">
    <source>
        <dbReference type="ARBA" id="ARBA00022475"/>
    </source>
</evidence>
<dbReference type="NCBIfam" id="TIGR01511">
    <property type="entry name" value="ATPase-IB1_Cu"/>
    <property type="match status" value="1"/>
</dbReference>
<feature type="domain" description="P-type ATPase A" evidence="16">
    <location>
        <begin position="13"/>
        <end position="110"/>
    </location>
</feature>
<dbReference type="GO" id="GO:0005507">
    <property type="term" value="F:copper ion binding"/>
    <property type="evidence" value="ECO:0007669"/>
    <property type="project" value="TreeGrafter"/>
</dbReference>
<evidence type="ECO:0000256" key="13">
    <source>
        <dbReference type="ARBA" id="ARBA00023065"/>
    </source>
</evidence>
<keyword evidence="8" id="KW-0547">Nucleotide-binding</keyword>
<keyword evidence="14 15" id="KW-0472">Membrane</keyword>
<sequence>REGISALLKQSATGAMVIQSDGTTRWTKAGEIAAGMHILVAAGENLAADGVIIEGRSGFDFSMLTGESDPQMRGKGDQVLAGTINLSSPVKVRVTATGKDTSISDIARLMDEAGQHRSFHVRIADRAARYYAPVVHSLALLALIGWMLAGAGWHQALLISVAVLIITCPCALGLAVPAAQVVASGALMRKGVMIKDGSALERLAEADRAVFDKTGTLTIGRMVPDNLDVLSIDQKQVALALAQSSRHPVSLSLRKALLAQGVEPAPISNCKEIGGEGLSAIWQGQTVTLGRSEQGQKNLSVKLVIGDVSQMIFMTDQLRPDANGTIAALSQLGLPATILSGDSWEAVTPVAKELAIMAQAELRPQDKVDTIQQLAKSGRIVLMVGDGLNDGPALAAAHVSIAPSSASDVGQQAADAVFTSDSLMPVALAVKVARRTMQTVKQNFALAIGYNILAVPLALAGLVTPLIAAIAMSLSSLIVVGNALRLYGAAK</sequence>
<accession>A0A3B0SCY7</accession>
<comment type="similarity">
    <text evidence="2">Belongs to the cation transport ATPase (P-type) (TC 3.A.3) family. Type IB subfamily.</text>
</comment>
<evidence type="ECO:0000256" key="5">
    <source>
        <dbReference type="ARBA" id="ARBA00022553"/>
    </source>
</evidence>
<dbReference type="PANTHER" id="PTHR43520:SF5">
    <property type="entry name" value="CATION-TRANSPORTING P-TYPE ATPASE-RELATED"/>
    <property type="match status" value="1"/>
</dbReference>
<dbReference type="Pfam" id="PF00702">
    <property type="entry name" value="Hydrolase"/>
    <property type="match status" value="1"/>
</dbReference>
<dbReference type="NCBIfam" id="TIGR01512">
    <property type="entry name" value="ATPase-IB2_Cd"/>
    <property type="match status" value="1"/>
</dbReference>
<dbReference type="InterPro" id="IPR059000">
    <property type="entry name" value="ATPase_P-type_domA"/>
</dbReference>
<evidence type="ECO:0000256" key="9">
    <source>
        <dbReference type="ARBA" id="ARBA00022840"/>
    </source>
</evidence>
<dbReference type="InterPro" id="IPR018303">
    <property type="entry name" value="ATPase_P-typ_P_site"/>
</dbReference>
<dbReference type="PANTHER" id="PTHR43520">
    <property type="entry name" value="ATP7, ISOFORM B"/>
    <property type="match status" value="1"/>
</dbReference>
<keyword evidence="5" id="KW-0597">Phosphoprotein</keyword>
<dbReference type="GO" id="GO:0005524">
    <property type="term" value="F:ATP binding"/>
    <property type="evidence" value="ECO:0007669"/>
    <property type="project" value="UniProtKB-KW"/>
</dbReference>
<comment type="subcellular location">
    <subcellularLocation>
        <location evidence="1">Cell membrane</location>
        <topology evidence="1">Multi-pass membrane protein</topology>
    </subcellularLocation>
</comment>
<dbReference type="InterPro" id="IPR001757">
    <property type="entry name" value="P_typ_ATPase"/>
</dbReference>
<keyword evidence="11" id="KW-1278">Translocase</keyword>
<proteinExistence type="inferred from homology"/>
<dbReference type="Pfam" id="PF00122">
    <property type="entry name" value="E1-E2_ATPase"/>
    <property type="match status" value="1"/>
</dbReference>
<keyword evidence="6 15" id="KW-0812">Transmembrane</keyword>
<keyword evidence="4" id="KW-1003">Cell membrane</keyword>
<name>A0A3B0SCY7_9ZZZZ</name>
<keyword evidence="12 15" id="KW-1133">Transmembrane helix</keyword>
<evidence type="ECO:0000256" key="12">
    <source>
        <dbReference type="ARBA" id="ARBA00022989"/>
    </source>
</evidence>
<reference evidence="17" key="1">
    <citation type="submission" date="2018-06" db="EMBL/GenBank/DDBJ databases">
        <authorList>
            <person name="Zhirakovskaya E."/>
        </authorList>
    </citation>
    <scope>NUCLEOTIDE SEQUENCE</scope>
</reference>
<evidence type="ECO:0000256" key="8">
    <source>
        <dbReference type="ARBA" id="ARBA00022741"/>
    </source>
</evidence>
<dbReference type="SUPFAM" id="SSF56784">
    <property type="entry name" value="HAD-like"/>
    <property type="match status" value="1"/>
</dbReference>
<dbReference type="GO" id="GO:0005886">
    <property type="term" value="C:plasma membrane"/>
    <property type="evidence" value="ECO:0007669"/>
    <property type="project" value="UniProtKB-SubCell"/>
</dbReference>
<dbReference type="PROSITE" id="PS00154">
    <property type="entry name" value="ATPASE_E1_E2"/>
    <property type="match status" value="1"/>
</dbReference>
<keyword evidence="17" id="KW-0378">Hydrolase</keyword>
<dbReference type="SUPFAM" id="SSF81665">
    <property type="entry name" value="Calcium ATPase, transmembrane domain M"/>
    <property type="match status" value="1"/>
</dbReference>
<dbReference type="Gene3D" id="2.70.150.10">
    <property type="entry name" value="Calcium-transporting ATPase, cytoplasmic transduction domain A"/>
    <property type="match status" value="1"/>
</dbReference>
<evidence type="ECO:0000313" key="17">
    <source>
        <dbReference type="EMBL" id="VAV94213.1"/>
    </source>
</evidence>
<dbReference type="EMBL" id="UOEF01000179">
    <property type="protein sequence ID" value="VAV94213.1"/>
    <property type="molecule type" value="Genomic_DNA"/>
</dbReference>
<evidence type="ECO:0000256" key="14">
    <source>
        <dbReference type="ARBA" id="ARBA00023136"/>
    </source>
</evidence>
<evidence type="ECO:0000256" key="2">
    <source>
        <dbReference type="ARBA" id="ARBA00006024"/>
    </source>
</evidence>
<feature type="transmembrane region" description="Helical" evidence="15">
    <location>
        <begin position="130"/>
        <end position="151"/>
    </location>
</feature>
<dbReference type="InterPro" id="IPR023298">
    <property type="entry name" value="ATPase_P-typ_TM_dom_sf"/>
</dbReference>
<dbReference type="InterPro" id="IPR036412">
    <property type="entry name" value="HAD-like_sf"/>
</dbReference>
<dbReference type="InterPro" id="IPR008250">
    <property type="entry name" value="ATPase_P-typ_transduc_dom_A_sf"/>
</dbReference>
<evidence type="ECO:0000256" key="11">
    <source>
        <dbReference type="ARBA" id="ARBA00022967"/>
    </source>
</evidence>
<gene>
    <name evidence="17" type="ORF">MNBD_ALPHA04-1480</name>
</gene>